<protein>
    <submittedName>
        <fullName evidence="2">DUF262 domain-containing protein</fullName>
    </submittedName>
</protein>
<comment type="caution">
    <text evidence="2">The sequence shown here is derived from an EMBL/GenBank/DDBJ whole genome shotgun (WGS) entry which is preliminary data.</text>
</comment>
<dbReference type="RefSeq" id="WP_190570255.1">
    <property type="nucleotide sequence ID" value="NZ_JACJQL010000048.1"/>
</dbReference>
<dbReference type="PANTHER" id="PTHR39639:SF1">
    <property type="entry name" value="DUF262 DOMAIN-CONTAINING PROTEIN"/>
    <property type="match status" value="1"/>
</dbReference>
<reference evidence="2 3" key="1">
    <citation type="journal article" date="2020" name="ISME J.">
        <title>Comparative genomics reveals insights into cyanobacterial evolution and habitat adaptation.</title>
        <authorList>
            <person name="Chen M.Y."/>
            <person name="Teng W.K."/>
            <person name="Zhao L."/>
            <person name="Hu C.X."/>
            <person name="Zhou Y.K."/>
            <person name="Han B.P."/>
            <person name="Song L.R."/>
            <person name="Shu W.S."/>
        </authorList>
    </citation>
    <scope>NUCLEOTIDE SEQUENCE [LARGE SCALE GENOMIC DNA]</scope>
    <source>
        <strain evidence="2 3">FACHB-3921</strain>
    </source>
</reference>
<dbReference type="Pfam" id="PF03235">
    <property type="entry name" value="GmrSD_N"/>
    <property type="match status" value="1"/>
</dbReference>
<evidence type="ECO:0000259" key="1">
    <source>
        <dbReference type="Pfam" id="PF03235"/>
    </source>
</evidence>
<gene>
    <name evidence="2" type="ORF">H6G14_23780</name>
</gene>
<sequence length="164" mass="18867">MMTNDEINAKYESGLNRLVQELDRVKLPILFENIRSNPNYIMIDGDSQSALDWNDIKKSQLIESFILNLPVMPIILYEMSYHTYKVIDGKQRLKAILDFYSNQLALSGLEIKTELNRCTYANLPVHAQKDLDRRSLSLISIIPSEDAKPDEIAKLIEIIANRLN</sequence>
<dbReference type="PANTHER" id="PTHR39639">
    <property type="entry name" value="CHROMOSOME 16, WHOLE GENOME SHOTGUN SEQUENCE"/>
    <property type="match status" value="1"/>
</dbReference>
<feature type="domain" description="GmrSD restriction endonucleases N-terminal" evidence="1">
    <location>
        <begin position="31"/>
        <end position="144"/>
    </location>
</feature>
<organism evidence="2 3">
    <name type="scientific">Nostoc parmelioides FACHB-3921</name>
    <dbReference type="NCBI Taxonomy" id="2692909"/>
    <lineage>
        <taxon>Bacteria</taxon>
        <taxon>Bacillati</taxon>
        <taxon>Cyanobacteriota</taxon>
        <taxon>Cyanophyceae</taxon>
        <taxon>Nostocales</taxon>
        <taxon>Nostocaceae</taxon>
        <taxon>Nostoc</taxon>
    </lineage>
</organism>
<proteinExistence type="predicted"/>
<name>A0ABR8BJJ2_9NOSO</name>
<keyword evidence="3" id="KW-1185">Reference proteome</keyword>
<dbReference type="InterPro" id="IPR004919">
    <property type="entry name" value="GmrSD_N"/>
</dbReference>
<evidence type="ECO:0000313" key="2">
    <source>
        <dbReference type="EMBL" id="MBD2254267.1"/>
    </source>
</evidence>
<dbReference type="EMBL" id="JACJQL010000048">
    <property type="protein sequence ID" value="MBD2254267.1"/>
    <property type="molecule type" value="Genomic_DNA"/>
</dbReference>
<accession>A0ABR8BJJ2</accession>
<dbReference type="Proteomes" id="UP000621307">
    <property type="component" value="Unassembled WGS sequence"/>
</dbReference>
<evidence type="ECO:0000313" key="3">
    <source>
        <dbReference type="Proteomes" id="UP000621307"/>
    </source>
</evidence>